<organism evidence="1 2">
    <name type="scientific">Xenopus laevis</name>
    <name type="common">African clawed frog</name>
    <dbReference type="NCBI Taxonomy" id="8355"/>
    <lineage>
        <taxon>Eukaryota</taxon>
        <taxon>Metazoa</taxon>
        <taxon>Chordata</taxon>
        <taxon>Craniata</taxon>
        <taxon>Vertebrata</taxon>
        <taxon>Euteleostomi</taxon>
        <taxon>Amphibia</taxon>
        <taxon>Batrachia</taxon>
        <taxon>Anura</taxon>
        <taxon>Pipoidea</taxon>
        <taxon>Pipidae</taxon>
        <taxon>Xenopodinae</taxon>
        <taxon>Xenopus</taxon>
        <taxon>Xenopus</taxon>
    </lineage>
</organism>
<evidence type="ECO:0000313" key="1">
    <source>
        <dbReference type="EMBL" id="OCT93435.1"/>
    </source>
</evidence>
<evidence type="ECO:0000313" key="2">
    <source>
        <dbReference type="Proteomes" id="UP000694892"/>
    </source>
</evidence>
<dbReference type="EMBL" id="CM004469">
    <property type="protein sequence ID" value="OCT93435.1"/>
    <property type="molecule type" value="Genomic_DNA"/>
</dbReference>
<name>A0A974DLM0_XENLA</name>
<gene>
    <name evidence="1" type="ORF">XELAEV_18016504mg</name>
</gene>
<proteinExistence type="predicted"/>
<reference evidence="2" key="1">
    <citation type="journal article" date="2016" name="Nature">
        <title>Genome evolution in the allotetraploid frog Xenopus laevis.</title>
        <authorList>
            <person name="Session A.M."/>
            <person name="Uno Y."/>
            <person name="Kwon T."/>
            <person name="Chapman J.A."/>
            <person name="Toyoda A."/>
            <person name="Takahashi S."/>
            <person name="Fukui A."/>
            <person name="Hikosaka A."/>
            <person name="Suzuki A."/>
            <person name="Kondo M."/>
            <person name="van Heeringen S.J."/>
            <person name="Quigley I."/>
            <person name="Heinz S."/>
            <person name="Ogino H."/>
            <person name="Ochi H."/>
            <person name="Hellsten U."/>
            <person name="Lyons J.B."/>
            <person name="Simakov O."/>
            <person name="Putnam N."/>
            <person name="Stites J."/>
            <person name="Kuroki Y."/>
            <person name="Tanaka T."/>
            <person name="Michiue T."/>
            <person name="Watanabe M."/>
            <person name="Bogdanovic O."/>
            <person name="Lister R."/>
            <person name="Georgiou G."/>
            <person name="Paranjpe S.S."/>
            <person name="van Kruijsbergen I."/>
            <person name="Shu S."/>
            <person name="Carlson J."/>
            <person name="Kinoshita T."/>
            <person name="Ohta Y."/>
            <person name="Mawaribuchi S."/>
            <person name="Jenkins J."/>
            <person name="Grimwood J."/>
            <person name="Schmutz J."/>
            <person name="Mitros T."/>
            <person name="Mozaffari S.V."/>
            <person name="Suzuki Y."/>
            <person name="Haramoto Y."/>
            <person name="Yamamoto T.S."/>
            <person name="Takagi C."/>
            <person name="Heald R."/>
            <person name="Miller K."/>
            <person name="Haudenschild C."/>
            <person name="Kitzman J."/>
            <person name="Nakayama T."/>
            <person name="Izutsu Y."/>
            <person name="Robert J."/>
            <person name="Fortriede J."/>
            <person name="Burns K."/>
            <person name="Lotay V."/>
            <person name="Karimi K."/>
            <person name="Yasuoka Y."/>
            <person name="Dichmann D.S."/>
            <person name="Flajnik M.F."/>
            <person name="Houston D.W."/>
            <person name="Shendure J."/>
            <person name="DuPasquier L."/>
            <person name="Vize P.D."/>
            <person name="Zorn A.M."/>
            <person name="Ito M."/>
            <person name="Marcotte E.M."/>
            <person name="Wallingford J.B."/>
            <person name="Ito Y."/>
            <person name="Asashima M."/>
            <person name="Ueno N."/>
            <person name="Matsuda Y."/>
            <person name="Veenstra G.J."/>
            <person name="Fujiyama A."/>
            <person name="Harland R.M."/>
            <person name="Taira M."/>
            <person name="Rokhsar D.S."/>
        </authorList>
    </citation>
    <scope>NUCLEOTIDE SEQUENCE [LARGE SCALE GENOMIC DNA]</scope>
    <source>
        <strain evidence="2">J</strain>
    </source>
</reference>
<dbReference type="AlphaFoldDB" id="A0A974DLM0"/>
<accession>A0A974DLM0</accession>
<dbReference type="Proteomes" id="UP000694892">
    <property type="component" value="Chromosome 2S"/>
</dbReference>
<sequence length="99" mass="11276">MPWLCCGGSTDGLRSSVSYFTLYFILNDLTQPSAFAQEKKTSNSPLCSYQVLLWLDSYNLVIYWDISFNHFTKDMKKMPQLLGFFTTLNQVLGQSALSV</sequence>
<protein>
    <submittedName>
        <fullName evidence="1">Uncharacterized protein</fullName>
    </submittedName>
</protein>